<evidence type="ECO:0000256" key="1">
    <source>
        <dbReference type="SAM" id="MobiDB-lite"/>
    </source>
</evidence>
<dbReference type="InterPro" id="IPR032675">
    <property type="entry name" value="LRR_dom_sf"/>
</dbReference>
<name>A0A9P6X5J4_RHIOR</name>
<accession>A0A9P6X5J4</accession>
<feature type="region of interest" description="Disordered" evidence="1">
    <location>
        <begin position="895"/>
        <end position="921"/>
    </location>
</feature>
<feature type="compositionally biased region" description="Basic residues" evidence="1">
    <location>
        <begin position="896"/>
        <end position="908"/>
    </location>
</feature>
<feature type="region of interest" description="Disordered" evidence="1">
    <location>
        <begin position="819"/>
        <end position="878"/>
    </location>
</feature>
<keyword evidence="3" id="KW-1185">Reference proteome</keyword>
<proteinExistence type="predicted"/>
<reference evidence="2" key="1">
    <citation type="journal article" date="2020" name="Microb. Genom.">
        <title>Genetic diversity of clinical and environmental Mucorales isolates obtained from an investigation of mucormycosis cases among solid organ transplant recipients.</title>
        <authorList>
            <person name="Nguyen M.H."/>
            <person name="Kaul D."/>
            <person name="Muto C."/>
            <person name="Cheng S.J."/>
            <person name="Richter R.A."/>
            <person name="Bruno V.M."/>
            <person name="Liu G."/>
            <person name="Beyhan S."/>
            <person name="Sundermann A.J."/>
            <person name="Mounaud S."/>
            <person name="Pasculle A.W."/>
            <person name="Nierman W.C."/>
            <person name="Driscoll E."/>
            <person name="Cumbie R."/>
            <person name="Clancy C.J."/>
            <person name="Dupont C.L."/>
        </authorList>
    </citation>
    <scope>NUCLEOTIDE SEQUENCE</scope>
    <source>
        <strain evidence="2">GL11</strain>
    </source>
</reference>
<feature type="region of interest" description="Disordered" evidence="1">
    <location>
        <begin position="1203"/>
        <end position="1236"/>
    </location>
</feature>
<organism evidence="2 3">
    <name type="scientific">Rhizopus oryzae</name>
    <name type="common">Mucormycosis agent</name>
    <name type="synonym">Rhizopus arrhizus var. delemar</name>
    <dbReference type="NCBI Taxonomy" id="64495"/>
    <lineage>
        <taxon>Eukaryota</taxon>
        <taxon>Fungi</taxon>
        <taxon>Fungi incertae sedis</taxon>
        <taxon>Mucoromycota</taxon>
        <taxon>Mucoromycotina</taxon>
        <taxon>Mucoromycetes</taxon>
        <taxon>Mucorales</taxon>
        <taxon>Mucorineae</taxon>
        <taxon>Rhizopodaceae</taxon>
        <taxon>Rhizopus</taxon>
    </lineage>
</organism>
<sequence>MNEDQIWDNFQFEESTERPVGLPTLVMKHICQLLIDKKDKCEACLIHPNWSIAAMEALWEAPRFESSQQLRDFTRAVSTSKKTALLVRNFYLAYLDVPEETVFKTIIHSTMERHMPSNVQTLAEPKFLLLLARHCENITSITCYGWQLESGDWEQLSMLATQLVQLHIIGNRPNRQLNINSFLPRLTSLHLDGSFGLNEAWAATLINKAINLIDLQLSLKDMEFNTLKKICTPGHLKLDKLALTEAHKIRDIDVHHVLLAFPNLTKFCLEGCTLISPQIVLTSLISCNNLQHLEIRADPISLDKVEPVLLNEQHPKWMPPLTKLLIENLNIVDQNFQYISNLLPCLQVLGLKSCPQITNEGLLSIINNPCIKHISQLHLVECPRIYSELFSIDTLAITTYIKEIYIKSCGPILPADIYKLCCKCIDYRLNSIKLINYQDLKDSAIGAFSIDQEDLSRFILDRAAIHAIAHSNDPAICSVPEDHLLSGNQIILLAKRLNMTTQELILLFEEIEQEDKMLIHQKTKAQPCISSKNEFISEANLTAKNNSNQLEAPNSPLFPRPATPAIWSKDFTDNGPFPANNSDCMSNGLMHPLSDTDFYEEVKEKKETQDSDCENKYNNDHKNDNSFNNTKNKQRSSLGAWGIDENNDSLWNNASNSEFVLQAESETTWAEARWLEHQQKNNRHRNDTLIIEGDGWGTPNKIIEWDDLSIQGYAHEVLEEQKKTMYCEKEEQGQIPYIDENDCTLDNIKNKQASDGTASDDSINDLASLFSPIYRCAFSDTEGKHASKSIISIVSSDESSDLDNDENDDDVVVKVKHNLPPNKCKSFNTNERNKHKEQSSLVEYTTRNEKKPSKAFNSSHQTSNDRHGSYYVNGSPDGKAEEQWASIKKAYPVTRKFPRSARTKKSNSHSRDYTSPERLTNCWKQSKAKSLGPHNNIEAPLQPKQMRSLESLLNPNVGSQITLSEPVFCNTTADANQMSVLQPTSDEKNSPIPIETFVCTANKPTEENEKEDEKEDEKSSNLSSPCLVSDTSTDTEDKNSINKEDFVLFTDIVAAEGQAESWSEEKSVNEYRMSSHTISSISFSSSMDQSLPRTNTTIDNNTIFDSLAKQPSFATQIPDDPTRFASSKDQQPFITKDDTVADDHIPFESLMNQLTPSIEVDTIIKGHISSDPLMKQLHVEVNAEVNGSHLISQTDALEVRSTYSNNENSESASTASSLCAYNDKTPSEEPEDESEKYKKLPGYLGKSKVLITDKTHKCLYMFLNEPIEVTIKNFCEKYNIQQKEANLIEEIRPKYRRRKTRSILKRKK</sequence>
<feature type="compositionally biased region" description="Basic and acidic residues" evidence="1">
    <location>
        <begin position="603"/>
        <end position="624"/>
    </location>
</feature>
<feature type="compositionally biased region" description="Polar residues" evidence="1">
    <location>
        <begin position="1022"/>
        <end position="1032"/>
    </location>
</feature>
<dbReference type="SUPFAM" id="SSF52047">
    <property type="entry name" value="RNI-like"/>
    <property type="match status" value="1"/>
</dbReference>
<dbReference type="Gene3D" id="3.80.10.10">
    <property type="entry name" value="Ribonuclease Inhibitor"/>
    <property type="match status" value="1"/>
</dbReference>
<gene>
    <name evidence="2" type="ORF">G6F64_008159</name>
</gene>
<protein>
    <submittedName>
        <fullName evidence="2">Uncharacterized protein</fullName>
    </submittedName>
</protein>
<evidence type="ECO:0000313" key="3">
    <source>
        <dbReference type="Proteomes" id="UP000716291"/>
    </source>
</evidence>
<dbReference type="EMBL" id="JAANQT010001299">
    <property type="protein sequence ID" value="KAG1305715.1"/>
    <property type="molecule type" value="Genomic_DNA"/>
</dbReference>
<comment type="caution">
    <text evidence="2">The sequence shown here is derived from an EMBL/GenBank/DDBJ whole genome shotgun (WGS) entry which is preliminary data.</text>
</comment>
<feature type="region of interest" description="Disordered" evidence="1">
    <location>
        <begin position="998"/>
        <end position="1039"/>
    </location>
</feature>
<feature type="region of interest" description="Disordered" evidence="1">
    <location>
        <begin position="603"/>
        <end position="633"/>
    </location>
</feature>
<feature type="compositionally biased region" description="Low complexity" evidence="1">
    <location>
        <begin position="1203"/>
        <end position="1217"/>
    </location>
</feature>
<dbReference type="Proteomes" id="UP000716291">
    <property type="component" value="Unassembled WGS sequence"/>
</dbReference>
<evidence type="ECO:0000313" key="2">
    <source>
        <dbReference type="EMBL" id="KAG1305715.1"/>
    </source>
</evidence>